<dbReference type="AlphaFoldDB" id="A0A0G2IZ64"/>
<accession>A0A0G2IZ64</accession>
<evidence type="ECO:0000313" key="2">
    <source>
        <dbReference type="EMBL" id="KKZ61174.1"/>
    </source>
</evidence>
<protein>
    <submittedName>
        <fullName evidence="2">Uncharacterized protein</fullName>
    </submittedName>
</protein>
<evidence type="ECO:0000313" key="3">
    <source>
        <dbReference type="Proteomes" id="UP000034164"/>
    </source>
</evidence>
<feature type="region of interest" description="Disordered" evidence="1">
    <location>
        <begin position="279"/>
        <end position="329"/>
    </location>
</feature>
<feature type="region of interest" description="Disordered" evidence="1">
    <location>
        <begin position="379"/>
        <end position="455"/>
    </location>
</feature>
<feature type="region of interest" description="Disordered" evidence="1">
    <location>
        <begin position="494"/>
        <end position="588"/>
    </location>
</feature>
<gene>
    <name evidence="2" type="ORF">EMCG_04223</name>
</gene>
<feature type="compositionally biased region" description="Polar residues" evidence="1">
    <location>
        <begin position="608"/>
        <end position="619"/>
    </location>
</feature>
<comment type="caution">
    <text evidence="2">The sequence shown here is derived from an EMBL/GenBank/DDBJ whole genome shotgun (WGS) entry which is preliminary data.</text>
</comment>
<feature type="region of interest" description="Disordered" evidence="1">
    <location>
        <begin position="1"/>
        <end position="20"/>
    </location>
</feature>
<dbReference type="VEuPathDB" id="FungiDB:EMCG_04223"/>
<feature type="compositionally biased region" description="Polar residues" evidence="1">
    <location>
        <begin position="502"/>
        <end position="548"/>
    </location>
</feature>
<sequence>MNWTGGRLQRHSYKSHKSLKASQKQYFAKARLKAQKELCQGPSSSSARSLLSQSLLTQLFPQQEREIIDSYIERERRTDETLSSDRSSKRSLETEESQSFEQLRRKLLKRKDWANLSIARPLRISMFPRSDRHTANIAKRRYRRQQEMKNRIPSQEEEEEDADIAIGAMIDFPSGHLTQNSPEANISDFGHTEWNDVYVEVQKIRTPVKNNNSFSDGENLHLEEGFETDMETTRIANSRNLDRITGSSRVNGFYTSYHREKEDAGISTVVGANRWISSPDRRSRYSSSPVRPIDIQQRSPGDNLTDQLPPDYWSVVGSESPGPSQDPSESMLLDYEEMHLVVPIETESRNNVPYRPQATQANGEMDEKNHRRAGRSLLMSDIPRQPNIFNQSDVNRSTSSTVPPRNLKNTEVVHPQTHRYMDQGSSNAGGSQNSARSRAPTSTNDPSLPPPDLQARYYAHPERFPDHSLRYQVPNPYVAHDMFATPNVRSASEFDSFDGPPVSSNMSESSYAVNQSTRGQSISASLKLQDYPSSPNRGESRESQSAQGETRDQEQRFPRQPTNPDIADAPRPETHVPTSRNIDDINGATDMDGEDYLWKNFIFRPVTGNNSQETNNYYTFPSPARMEGSDLSTADGPAYPNSLTEPNDASNETASHVEGTEATDVFNSVEVGRSDSTACEPSSQNSVVGSTIDISAHHNNISEFDNTLNETPASKEIANDNEDASSEVQSVETRDIQTANSQFTWQDQKPVLADDVVNNFLPHFLEPDSAPSLEMINRSGVTNMHIAPWLKAYIKRSR</sequence>
<dbReference type="OrthoDB" id="5426563at2759"/>
<dbReference type="Proteomes" id="UP000034164">
    <property type="component" value="Unassembled WGS sequence"/>
</dbReference>
<feature type="compositionally biased region" description="Polar residues" evidence="1">
    <location>
        <begin position="641"/>
        <end position="654"/>
    </location>
</feature>
<feature type="compositionally biased region" description="Low complexity" evidence="1">
    <location>
        <begin position="423"/>
        <end position="435"/>
    </location>
</feature>
<feature type="compositionally biased region" description="Polar residues" evidence="1">
    <location>
        <begin position="387"/>
        <end position="409"/>
    </location>
</feature>
<feature type="compositionally biased region" description="Basic residues" evidence="1">
    <location>
        <begin position="8"/>
        <end position="19"/>
    </location>
</feature>
<evidence type="ECO:0000256" key="1">
    <source>
        <dbReference type="SAM" id="MobiDB-lite"/>
    </source>
</evidence>
<feature type="region of interest" description="Disordered" evidence="1">
    <location>
        <begin position="77"/>
        <end position="96"/>
    </location>
</feature>
<name>A0A0G2IZ64_9EURO</name>
<organism evidence="2 3">
    <name type="scientific">[Emmonsia] crescens</name>
    <dbReference type="NCBI Taxonomy" id="73230"/>
    <lineage>
        <taxon>Eukaryota</taxon>
        <taxon>Fungi</taxon>
        <taxon>Dikarya</taxon>
        <taxon>Ascomycota</taxon>
        <taxon>Pezizomycotina</taxon>
        <taxon>Eurotiomycetes</taxon>
        <taxon>Eurotiomycetidae</taxon>
        <taxon>Onygenales</taxon>
        <taxon>Ajellomycetaceae</taxon>
        <taxon>Emergomyces</taxon>
    </lineage>
</organism>
<proteinExistence type="predicted"/>
<feature type="compositionally biased region" description="Polar residues" evidence="1">
    <location>
        <begin position="296"/>
        <end position="306"/>
    </location>
</feature>
<reference evidence="3" key="1">
    <citation type="journal article" date="2015" name="PLoS Genet.">
        <title>The dynamic genome and transcriptome of the human fungal pathogen Blastomyces and close relative Emmonsia.</title>
        <authorList>
            <person name="Munoz J.F."/>
            <person name="Gauthier G.M."/>
            <person name="Desjardins C.A."/>
            <person name="Gallo J.E."/>
            <person name="Holder J."/>
            <person name="Sullivan T.D."/>
            <person name="Marty A.J."/>
            <person name="Carmen J.C."/>
            <person name="Chen Z."/>
            <person name="Ding L."/>
            <person name="Gujja S."/>
            <person name="Magrini V."/>
            <person name="Misas E."/>
            <person name="Mitreva M."/>
            <person name="Priest M."/>
            <person name="Saif S."/>
            <person name="Whiston E.A."/>
            <person name="Young S."/>
            <person name="Zeng Q."/>
            <person name="Goldman W.E."/>
            <person name="Mardis E.R."/>
            <person name="Taylor J.W."/>
            <person name="McEwen J.G."/>
            <person name="Clay O.K."/>
            <person name="Klein B.S."/>
            <person name="Cuomo C.A."/>
        </authorList>
    </citation>
    <scope>NUCLEOTIDE SEQUENCE [LARGE SCALE GENOMIC DNA]</scope>
    <source>
        <strain evidence="3">UAMH 3008</strain>
    </source>
</reference>
<dbReference type="EMBL" id="LCZI01001338">
    <property type="protein sequence ID" value="KKZ61174.1"/>
    <property type="molecule type" value="Genomic_DNA"/>
</dbReference>
<feature type="region of interest" description="Disordered" evidence="1">
    <location>
        <begin position="608"/>
        <end position="665"/>
    </location>
</feature>